<proteinExistence type="predicted"/>
<name>A0A345ILS7_9DEIO</name>
<dbReference type="EMBL" id="CP031163">
    <property type="protein sequence ID" value="AXH00650.1"/>
    <property type="molecule type" value="Genomic_DNA"/>
</dbReference>
<accession>A0A345ILS7</accession>
<dbReference type="AlphaFoldDB" id="A0A345ILS7"/>
<protein>
    <submittedName>
        <fullName evidence="1">Uncharacterized protein</fullName>
    </submittedName>
</protein>
<gene>
    <name evidence="1" type="ORF">DVJ83_15960</name>
</gene>
<dbReference type="Proteomes" id="UP000253744">
    <property type="component" value="Plasmid pDrdI"/>
</dbReference>
<organism evidence="1 2">
    <name type="scientific">Deinococcus wulumuqiensis</name>
    <dbReference type="NCBI Taxonomy" id="980427"/>
    <lineage>
        <taxon>Bacteria</taxon>
        <taxon>Thermotogati</taxon>
        <taxon>Deinococcota</taxon>
        <taxon>Deinococci</taxon>
        <taxon>Deinococcales</taxon>
        <taxon>Deinococcaceae</taxon>
        <taxon>Deinococcus</taxon>
    </lineage>
</organism>
<sequence length="159" mass="17223">MGTFDLKAGLLTSPDDHAAAFTDGTAPVLRLGQTLVLLPCGSKLGWPEDERHGQLLERMKALGGRVVTVGSELEPRTVDAPAGRATWLVMRVADREHSISDPEREAIVRLPLNGILLHLTVTDTYPPLSQWTCVVRLPPGLNLADAEWCGRLVPEAADD</sequence>
<reference evidence="1 2" key="1">
    <citation type="submission" date="2018-07" db="EMBL/GenBank/DDBJ databases">
        <title>Complete Genome and Methylome Analysis of Deinococcus wulumuqiensis NEB 479.</title>
        <authorList>
            <person name="Fomenkov A."/>
            <person name="Luyten Y."/>
            <person name="Vincze T."/>
            <person name="Anton B.P."/>
            <person name="Clark T."/>
            <person name="Roberts R.J."/>
            <person name="Morgan R.D."/>
        </authorList>
    </citation>
    <scope>NUCLEOTIDE SEQUENCE [LARGE SCALE GENOMIC DNA]</scope>
    <source>
        <strain evidence="1 2">NEB 479</strain>
        <plasmid evidence="2">Plasmid pdrdi</plasmid>
    </source>
</reference>
<dbReference type="KEGG" id="dwu:DVJ83_15960"/>
<dbReference type="RefSeq" id="WP_114673304.1">
    <property type="nucleotide sequence ID" value="NZ_CP031163.1"/>
</dbReference>
<geneLocation type="plasmid" evidence="2">
    <name>pdrdi</name>
</geneLocation>
<evidence type="ECO:0000313" key="1">
    <source>
        <dbReference type="EMBL" id="AXH00650.1"/>
    </source>
</evidence>
<keyword evidence="1" id="KW-0614">Plasmid</keyword>
<evidence type="ECO:0000313" key="2">
    <source>
        <dbReference type="Proteomes" id="UP000253744"/>
    </source>
</evidence>